<feature type="region of interest" description="Disordered" evidence="1">
    <location>
        <begin position="174"/>
        <end position="194"/>
    </location>
</feature>
<evidence type="ECO:0000256" key="1">
    <source>
        <dbReference type="SAM" id="MobiDB-lite"/>
    </source>
</evidence>
<reference evidence="2 3" key="1">
    <citation type="submission" date="2019-07" db="EMBL/GenBank/DDBJ databases">
        <title>Genomics analysis of Aphanomyces spp. identifies a new class of oomycete effector associated with host adaptation.</title>
        <authorList>
            <person name="Gaulin E."/>
        </authorList>
    </citation>
    <scope>NUCLEOTIDE SEQUENCE [LARGE SCALE GENOMIC DNA]</scope>
    <source>
        <strain evidence="2 3">ATCC 201684</strain>
    </source>
</reference>
<feature type="compositionally biased region" description="Polar residues" evidence="1">
    <location>
        <begin position="14"/>
        <end position="24"/>
    </location>
</feature>
<dbReference type="EMBL" id="VJMJ01000229">
    <property type="protein sequence ID" value="KAF0725991.1"/>
    <property type="molecule type" value="Genomic_DNA"/>
</dbReference>
<organism evidence="2 3">
    <name type="scientific">Aphanomyces euteiches</name>
    <dbReference type="NCBI Taxonomy" id="100861"/>
    <lineage>
        <taxon>Eukaryota</taxon>
        <taxon>Sar</taxon>
        <taxon>Stramenopiles</taxon>
        <taxon>Oomycota</taxon>
        <taxon>Saprolegniomycetes</taxon>
        <taxon>Saprolegniales</taxon>
        <taxon>Verrucalvaceae</taxon>
        <taxon>Aphanomyces</taxon>
    </lineage>
</organism>
<evidence type="ECO:0000313" key="3">
    <source>
        <dbReference type="Proteomes" id="UP000481153"/>
    </source>
</evidence>
<feature type="compositionally biased region" description="Acidic residues" evidence="1">
    <location>
        <begin position="1"/>
        <end position="10"/>
    </location>
</feature>
<keyword evidence="3" id="KW-1185">Reference proteome</keyword>
<accession>A0A6G0WF15</accession>
<dbReference type="AlphaFoldDB" id="A0A6G0WF15"/>
<protein>
    <submittedName>
        <fullName evidence="2">Uncharacterized protein</fullName>
    </submittedName>
</protein>
<feature type="region of interest" description="Disordered" evidence="1">
    <location>
        <begin position="1"/>
        <end position="33"/>
    </location>
</feature>
<dbReference type="VEuPathDB" id="FungiDB:AeMF1_013879"/>
<comment type="caution">
    <text evidence="2">The sequence shown here is derived from an EMBL/GenBank/DDBJ whole genome shotgun (WGS) entry which is preliminary data.</text>
</comment>
<dbReference type="Proteomes" id="UP000481153">
    <property type="component" value="Unassembled WGS sequence"/>
</dbReference>
<sequence length="194" mass="21485">MDENVEDLDDFPLSFNTFSPLQESSETDANESTITDVQSKTQIVAHDNPRSVMDLIEQIQMLDAATGGLVRRVLVKLRAPLTKLHIICAAFVITWANTKEINAAWKRLWSVHFVVVLLDTFQPTIVALHAMYVENTLHAQRPLQGRGEKNGCAIFAITVKDAIIQRNTSAATAEPKANIDLPHAPKQPPPPTLL</sequence>
<feature type="compositionally biased region" description="Pro residues" evidence="1">
    <location>
        <begin position="185"/>
        <end position="194"/>
    </location>
</feature>
<proteinExistence type="predicted"/>
<evidence type="ECO:0000313" key="2">
    <source>
        <dbReference type="EMBL" id="KAF0725991.1"/>
    </source>
</evidence>
<name>A0A6G0WF15_9STRA</name>
<gene>
    <name evidence="2" type="ORF">Ae201684_015656</name>
</gene>